<accession>A0A6J4JUI8</accession>
<evidence type="ECO:0000313" key="1">
    <source>
        <dbReference type="EMBL" id="CAA9287938.1"/>
    </source>
</evidence>
<name>A0A6J4JUI8_9SPHI</name>
<dbReference type="AlphaFoldDB" id="A0A6J4JUI8"/>
<protein>
    <submittedName>
        <fullName evidence="1">Uncharacterized protein</fullName>
    </submittedName>
</protein>
<sequence>MPADTQPGRAKFMRSAVHNCLTVNNFKLMPRHGYAGGSFSTL</sequence>
<dbReference type="EMBL" id="CADCTQ010000361">
    <property type="protein sequence ID" value="CAA9287938.1"/>
    <property type="molecule type" value="Genomic_DNA"/>
</dbReference>
<gene>
    <name evidence="1" type="ORF">AVDCRST_MAG56-4309</name>
</gene>
<reference evidence="1" key="1">
    <citation type="submission" date="2020-02" db="EMBL/GenBank/DDBJ databases">
        <authorList>
            <person name="Meier V. D."/>
        </authorList>
    </citation>
    <scope>NUCLEOTIDE SEQUENCE</scope>
    <source>
        <strain evidence="1">AVDCRST_MAG56</strain>
    </source>
</reference>
<organism evidence="1">
    <name type="scientific">uncultured Cytophagales bacterium</name>
    <dbReference type="NCBI Taxonomy" id="158755"/>
    <lineage>
        <taxon>Bacteria</taxon>
        <taxon>Pseudomonadati</taxon>
        <taxon>Bacteroidota</taxon>
        <taxon>Sphingobacteriia</taxon>
        <taxon>Sphingobacteriales</taxon>
        <taxon>environmental samples</taxon>
    </lineage>
</organism>
<proteinExistence type="predicted"/>